<comment type="similarity">
    <text evidence="1">Belongs to the ROK (NagC/XylR) family.</text>
</comment>
<sequence length="288" mass="31709">MKQIITIDVGGTSIKYGLWNHKYRNLSSKGKIKTPDNLEDFYQVLEIIVANFSDEQIDGVGLSIPGAVDQRRGMICGISALPYIHNFPIQAAIEERLGLPVTMENDANCAALAEISMGVATHMQNIIFVVVGTGVGGSVVVHRQIVHGSHRLGGEFGMILGHGNKRLSFLGTAVHMAQDYNRANQTNLTGKEVLQLAENGDKKAQKYTKSMFYNLAKVIYNLQFVIDPEAIVIGGGVLENQYFLDTLESTIKNLVENIEDIKLIPHLIPAKYHNDSNLIGAAYNYFYG</sequence>
<evidence type="ECO:0000313" key="3">
    <source>
        <dbReference type="Proteomes" id="UP000414364"/>
    </source>
</evidence>
<dbReference type="Pfam" id="PF00480">
    <property type="entry name" value="ROK"/>
    <property type="match status" value="1"/>
</dbReference>
<protein>
    <submittedName>
        <fullName evidence="2">ROK family protein</fullName>
    </submittedName>
</protein>
<proteinExistence type="inferred from homology"/>
<dbReference type="AlphaFoldDB" id="A0A5P0ZLL8"/>
<dbReference type="PANTHER" id="PTHR18964">
    <property type="entry name" value="ROK (REPRESSOR, ORF, KINASE) FAMILY"/>
    <property type="match status" value="1"/>
</dbReference>
<dbReference type="InterPro" id="IPR000600">
    <property type="entry name" value="ROK"/>
</dbReference>
<dbReference type="SUPFAM" id="SSF53067">
    <property type="entry name" value="Actin-like ATPase domain"/>
    <property type="match status" value="1"/>
</dbReference>
<name>A0A5P0ZLL8_9LACO</name>
<evidence type="ECO:0000256" key="1">
    <source>
        <dbReference type="ARBA" id="ARBA00006479"/>
    </source>
</evidence>
<dbReference type="Gene3D" id="3.30.420.40">
    <property type="match status" value="2"/>
</dbReference>
<reference evidence="2 3" key="1">
    <citation type="journal article" date="2019" name="Syst. Appl. Microbiol.">
        <title>Polyphasic characterization of two novel Lactobacillus spp. isolated from blown salami packages: Description of Lactobacillus halodurans sp. nov. and Lactobacillus salsicarnum sp. nov.</title>
        <authorList>
            <person name="Schuster J.A."/>
            <person name="Klingl A."/>
            <person name="Vogel R.F."/>
            <person name="Ehrmann M.A."/>
        </authorList>
    </citation>
    <scope>NUCLEOTIDE SEQUENCE [LARGE SCALE GENOMIC DNA]</scope>
    <source>
        <strain evidence="2 3">TMW 1.2172</strain>
    </source>
</reference>
<dbReference type="CDD" id="cd24152">
    <property type="entry name" value="ASKHA_NBD_ROK-like"/>
    <property type="match status" value="1"/>
</dbReference>
<dbReference type="RefSeq" id="WP_153384494.1">
    <property type="nucleotide sequence ID" value="NZ_VDFP01000002.1"/>
</dbReference>
<organism evidence="2 3">
    <name type="scientific">Companilactobacillus halodurans</name>
    <dbReference type="NCBI Taxonomy" id="2584183"/>
    <lineage>
        <taxon>Bacteria</taxon>
        <taxon>Bacillati</taxon>
        <taxon>Bacillota</taxon>
        <taxon>Bacilli</taxon>
        <taxon>Lactobacillales</taxon>
        <taxon>Lactobacillaceae</taxon>
        <taxon>Companilactobacillus</taxon>
    </lineage>
</organism>
<dbReference type="InterPro" id="IPR043129">
    <property type="entry name" value="ATPase_NBD"/>
</dbReference>
<dbReference type="Proteomes" id="UP000414364">
    <property type="component" value="Unassembled WGS sequence"/>
</dbReference>
<dbReference type="PANTHER" id="PTHR18964:SF170">
    <property type="entry name" value="SUGAR KINASE"/>
    <property type="match status" value="1"/>
</dbReference>
<comment type="caution">
    <text evidence="2">The sequence shown here is derived from an EMBL/GenBank/DDBJ whole genome shotgun (WGS) entry which is preliminary data.</text>
</comment>
<gene>
    <name evidence="2" type="ORF">FHL06_01550</name>
</gene>
<dbReference type="EMBL" id="VDFP01000002">
    <property type="protein sequence ID" value="MQS75082.1"/>
    <property type="molecule type" value="Genomic_DNA"/>
</dbReference>
<accession>A0A5P0ZLL8</accession>
<evidence type="ECO:0000313" key="2">
    <source>
        <dbReference type="EMBL" id="MQS75082.1"/>
    </source>
</evidence>